<comment type="caution">
    <text evidence="3">The sequence shown here is derived from an EMBL/GenBank/DDBJ whole genome shotgun (WGS) entry which is preliminary data.</text>
</comment>
<evidence type="ECO:0000313" key="3">
    <source>
        <dbReference type="EMBL" id="RHC82667.1"/>
    </source>
</evidence>
<name>A0A3R6EDF1_9BACT</name>
<gene>
    <name evidence="3" type="ORF">DW828_14035</name>
    <name evidence="2" type="ORF">GMD92_12445</name>
</gene>
<organism evidence="3 4">
    <name type="scientific">Parabacteroides merdae</name>
    <dbReference type="NCBI Taxonomy" id="46503"/>
    <lineage>
        <taxon>Bacteria</taxon>
        <taxon>Pseudomonadati</taxon>
        <taxon>Bacteroidota</taxon>
        <taxon>Bacteroidia</taxon>
        <taxon>Bacteroidales</taxon>
        <taxon>Tannerellaceae</taxon>
        <taxon>Parabacteroides</taxon>
    </lineage>
</organism>
<keyword evidence="1" id="KW-0732">Signal</keyword>
<dbReference type="PROSITE" id="PS51257">
    <property type="entry name" value="PROKAR_LIPOPROTEIN"/>
    <property type="match status" value="1"/>
</dbReference>
<evidence type="ECO:0000313" key="4">
    <source>
        <dbReference type="Proteomes" id="UP000286260"/>
    </source>
</evidence>
<evidence type="ECO:0000313" key="5">
    <source>
        <dbReference type="Proteomes" id="UP000448908"/>
    </source>
</evidence>
<proteinExistence type="predicted"/>
<dbReference type="EMBL" id="WNDA01000019">
    <property type="protein sequence ID" value="MTU69861.1"/>
    <property type="molecule type" value="Genomic_DNA"/>
</dbReference>
<dbReference type="RefSeq" id="WP_005648776.1">
    <property type="nucleotide sequence ID" value="NZ_JAASIN010000005.1"/>
</dbReference>
<evidence type="ECO:0000313" key="2">
    <source>
        <dbReference type="EMBL" id="MTU69861.1"/>
    </source>
</evidence>
<dbReference type="EMBL" id="QSII01000020">
    <property type="protein sequence ID" value="RHC82667.1"/>
    <property type="molecule type" value="Genomic_DNA"/>
</dbReference>
<dbReference type="AlphaFoldDB" id="A0A3R6EDF1"/>
<reference evidence="2 5" key="2">
    <citation type="journal article" date="2019" name="Nat. Med.">
        <title>A library of human gut bacterial isolates paired with longitudinal multiomics data enables mechanistic microbiome research.</title>
        <authorList>
            <person name="Poyet M."/>
            <person name="Groussin M."/>
            <person name="Gibbons S.M."/>
            <person name="Avila-Pacheco J."/>
            <person name="Jiang X."/>
            <person name="Kearney S.M."/>
            <person name="Perrotta A.R."/>
            <person name="Berdy B."/>
            <person name="Zhao S."/>
            <person name="Lieberman T.D."/>
            <person name="Swanson P.K."/>
            <person name="Smith M."/>
            <person name="Roesemann S."/>
            <person name="Alexander J.E."/>
            <person name="Rich S.A."/>
            <person name="Livny J."/>
            <person name="Vlamakis H."/>
            <person name="Clish C."/>
            <person name="Bullock K."/>
            <person name="Deik A."/>
            <person name="Scott J."/>
            <person name="Pierce K.A."/>
            <person name="Xavier R.J."/>
            <person name="Alm E.J."/>
        </authorList>
    </citation>
    <scope>NUCLEOTIDE SEQUENCE [LARGE SCALE GENOMIC DNA]</scope>
    <source>
        <strain evidence="2 5">BIOML-A16</strain>
    </source>
</reference>
<reference evidence="3 4" key="1">
    <citation type="submission" date="2018-08" db="EMBL/GenBank/DDBJ databases">
        <title>A genome reference for cultivated species of the human gut microbiota.</title>
        <authorList>
            <person name="Zou Y."/>
            <person name="Xue W."/>
            <person name="Luo G."/>
        </authorList>
    </citation>
    <scope>NUCLEOTIDE SEQUENCE [LARGE SCALE GENOMIC DNA]</scope>
    <source>
        <strain evidence="3 4">AM34-17</strain>
    </source>
</reference>
<accession>A0A3R6EDF1</accession>
<sequence>MKKNLFFVFTMLCALSFFTACSDDDDNKTDDGWKAISATYTAETLKLTMGGTEVADQSVKVDASSAEQATITLANLIPGEAEVKIEAKMVKTGESYALEGSNTNDLRTVSAKGTVEAGVLTLDATLKITAPIAGTWKLAEIAKDESETFVSGPVSMVWEAAEGTMLGFLPVTSIPNIAEGFGSIALVQVLQSVTFQEDGQIVASISKAGVDLSKPVTPVWETSEPGYASYNVTDKQILVFLDITKIMGSLKSKAAIDPLEQIMALLQNGIPVNYEIAPDGKSARVYIDKALVSQIAPLLPTLAELIGDDALNGMGQLVKSILKAFPEAMEKTTKFEVGLKLIK</sequence>
<dbReference type="Proteomes" id="UP000286260">
    <property type="component" value="Unassembled WGS sequence"/>
</dbReference>
<protein>
    <submittedName>
        <fullName evidence="3">DUF4925 domain-containing protein</fullName>
    </submittedName>
</protein>
<dbReference type="Proteomes" id="UP000448908">
    <property type="component" value="Unassembled WGS sequence"/>
</dbReference>
<evidence type="ECO:0000256" key="1">
    <source>
        <dbReference type="SAM" id="SignalP"/>
    </source>
</evidence>
<feature type="signal peptide" evidence="1">
    <location>
        <begin position="1"/>
        <end position="22"/>
    </location>
</feature>
<feature type="chain" id="PRO_5042366259" evidence="1">
    <location>
        <begin position="23"/>
        <end position="343"/>
    </location>
</feature>